<proteinExistence type="predicted"/>
<sequence>MSDTTNLTELIQQTNQHLVDLKYSEGTIYQYRLVWKHLMKYAETKNY</sequence>
<reference evidence="1 2" key="1">
    <citation type="submission" date="2019-11" db="EMBL/GenBank/DDBJ databases">
        <title>Characterisation of Fundicoccus ignavus gen. nov. sp. nov., a novel genus of the family Aerococcaceae isolated from bulk tank milk.</title>
        <authorList>
            <person name="Siebert A."/>
            <person name="Huptas C."/>
            <person name="Wenning M."/>
            <person name="Scherer S."/>
            <person name="Doll E.V."/>
        </authorList>
    </citation>
    <scope>NUCLEOTIDE SEQUENCE [LARGE SCALE GENOMIC DNA]</scope>
    <source>
        <strain evidence="1 2">WS4759</strain>
    </source>
</reference>
<gene>
    <name evidence="1" type="ORF">GIY09_08820</name>
</gene>
<organism evidence="1 2">
    <name type="scientific">Fundicoccus ignavus</name>
    <dbReference type="NCBI Taxonomy" id="2664442"/>
    <lineage>
        <taxon>Bacteria</taxon>
        <taxon>Bacillati</taxon>
        <taxon>Bacillota</taxon>
        <taxon>Bacilli</taxon>
        <taxon>Lactobacillales</taxon>
        <taxon>Aerococcaceae</taxon>
        <taxon>Fundicoccus</taxon>
    </lineage>
</organism>
<dbReference type="RefSeq" id="WP_153863796.1">
    <property type="nucleotide sequence ID" value="NZ_WJQS01000007.1"/>
</dbReference>
<protein>
    <submittedName>
        <fullName evidence="1">Uncharacterized protein</fullName>
    </submittedName>
</protein>
<name>A0A6I2GDT0_9LACT</name>
<dbReference type="Proteomes" id="UP000430975">
    <property type="component" value="Unassembled WGS sequence"/>
</dbReference>
<comment type="caution">
    <text evidence="1">The sequence shown here is derived from an EMBL/GenBank/DDBJ whole genome shotgun (WGS) entry which is preliminary data.</text>
</comment>
<keyword evidence="2" id="KW-1185">Reference proteome</keyword>
<evidence type="ECO:0000313" key="2">
    <source>
        <dbReference type="Proteomes" id="UP000430975"/>
    </source>
</evidence>
<evidence type="ECO:0000313" key="1">
    <source>
        <dbReference type="EMBL" id="MRI85967.1"/>
    </source>
</evidence>
<dbReference type="EMBL" id="WJQS01000007">
    <property type="protein sequence ID" value="MRI85967.1"/>
    <property type="molecule type" value="Genomic_DNA"/>
</dbReference>
<accession>A0A6I2GDT0</accession>
<dbReference type="AlphaFoldDB" id="A0A6I2GDT0"/>